<keyword evidence="1" id="KW-0472">Membrane</keyword>
<organism evidence="2 3">
    <name type="scientific">Mesobacillus persicus</name>
    <dbReference type="NCBI Taxonomy" id="930146"/>
    <lineage>
        <taxon>Bacteria</taxon>
        <taxon>Bacillati</taxon>
        <taxon>Bacillota</taxon>
        <taxon>Bacilli</taxon>
        <taxon>Bacillales</taxon>
        <taxon>Bacillaceae</taxon>
        <taxon>Mesobacillus</taxon>
    </lineage>
</organism>
<gene>
    <name evidence="2" type="ORF">SAMN05192533_101453</name>
</gene>
<sequence length="146" mass="17190">MNLFMKDLPNHIKKEIDKLQEVLHPISKKITRYSIWTFPLIAVSIFNLAGLFLFGQVNQESAPMILFLAIMGAIGMALYKEIKIQRKEIKKLSAEYMVERIKNSEVANEYRKKEYIALIQEQSINKMIAHFIHFLNEEDRRKNMMS</sequence>
<dbReference type="EMBL" id="FOBW01000001">
    <property type="protein sequence ID" value="SEM21649.1"/>
    <property type="molecule type" value="Genomic_DNA"/>
</dbReference>
<evidence type="ECO:0000313" key="3">
    <source>
        <dbReference type="Proteomes" id="UP000198553"/>
    </source>
</evidence>
<feature type="transmembrane region" description="Helical" evidence="1">
    <location>
        <begin position="33"/>
        <end position="55"/>
    </location>
</feature>
<proteinExistence type="predicted"/>
<name>A0A1H7WKV1_9BACI</name>
<keyword evidence="1" id="KW-0812">Transmembrane</keyword>
<dbReference type="OrthoDB" id="2451415at2"/>
<dbReference type="RefSeq" id="WP_090740721.1">
    <property type="nucleotide sequence ID" value="NZ_FOBW01000001.1"/>
</dbReference>
<evidence type="ECO:0000256" key="1">
    <source>
        <dbReference type="SAM" id="Phobius"/>
    </source>
</evidence>
<reference evidence="3" key="1">
    <citation type="submission" date="2016-10" db="EMBL/GenBank/DDBJ databases">
        <authorList>
            <person name="Varghese N."/>
            <person name="Submissions S."/>
        </authorList>
    </citation>
    <scope>NUCLEOTIDE SEQUENCE [LARGE SCALE GENOMIC DNA]</scope>
    <source>
        <strain evidence="3">B48,IBRC-M 10115,DSM 25386,CECT 8001</strain>
    </source>
</reference>
<feature type="transmembrane region" description="Helical" evidence="1">
    <location>
        <begin position="61"/>
        <end position="79"/>
    </location>
</feature>
<keyword evidence="1" id="KW-1133">Transmembrane helix</keyword>
<keyword evidence="3" id="KW-1185">Reference proteome</keyword>
<dbReference type="Proteomes" id="UP000198553">
    <property type="component" value="Unassembled WGS sequence"/>
</dbReference>
<protein>
    <submittedName>
        <fullName evidence="2">Uncharacterized protein</fullName>
    </submittedName>
</protein>
<dbReference type="STRING" id="930146.SAMN05192533_101453"/>
<dbReference type="InterPro" id="IPR020205">
    <property type="entry name" value="Uncharacterised_YwnF_TM"/>
</dbReference>
<dbReference type="AlphaFoldDB" id="A0A1H7WKV1"/>
<accession>A0A1H7WKV1</accession>
<dbReference type="Pfam" id="PF17370">
    <property type="entry name" value="DUF5392"/>
    <property type="match status" value="1"/>
</dbReference>
<evidence type="ECO:0000313" key="2">
    <source>
        <dbReference type="EMBL" id="SEM21649.1"/>
    </source>
</evidence>